<dbReference type="InterPro" id="IPR009057">
    <property type="entry name" value="Homeodomain-like_sf"/>
</dbReference>
<dbReference type="InterPro" id="IPR036388">
    <property type="entry name" value="WH-like_DNA-bd_sf"/>
</dbReference>
<dbReference type="PANTHER" id="PTHR34849:SF1">
    <property type="entry name" value="SLR0770 PROTEIN"/>
    <property type="match status" value="1"/>
</dbReference>
<dbReference type="Pfam" id="PF04255">
    <property type="entry name" value="DUF433"/>
    <property type="match status" value="1"/>
</dbReference>
<evidence type="ECO:0000256" key="1">
    <source>
        <dbReference type="SAM" id="MobiDB-lite"/>
    </source>
</evidence>
<name>A0A1D9GA33_MOOP1</name>
<proteinExistence type="predicted"/>
<reference evidence="2" key="2">
    <citation type="submission" date="2022-10" db="EMBL/GenBank/DDBJ databases">
        <authorList>
            <person name="Ngo T.-E."/>
        </authorList>
    </citation>
    <scope>NUCLEOTIDE SEQUENCE</scope>
    <source>
        <strain evidence="2">JHB</strain>
    </source>
</reference>
<evidence type="ECO:0000313" key="2">
    <source>
        <dbReference type="EMBL" id="AOY84498.2"/>
    </source>
</evidence>
<reference evidence="2" key="1">
    <citation type="journal article" date="2017" name="Proc. Natl. Acad. Sci. U.S.A.">
        <title>Comparative genomics uncovers the prolific and distinctive metabolic potential of the cyanobacterial genus Moorea.</title>
        <authorList>
            <person name="Leao T."/>
            <person name="Castelao G."/>
            <person name="Korobeynikov A."/>
            <person name="Monroe E.A."/>
            <person name="Podell S."/>
            <person name="Glukhov E."/>
            <person name="Allen E.E."/>
            <person name="Gerwick W.H."/>
            <person name="Gerwick L."/>
        </authorList>
    </citation>
    <scope>NUCLEOTIDE SEQUENCE</scope>
    <source>
        <strain evidence="2">JHB</strain>
    </source>
</reference>
<dbReference type="Gene3D" id="1.10.10.10">
    <property type="entry name" value="Winged helix-like DNA-binding domain superfamily/Winged helix DNA-binding domain"/>
    <property type="match status" value="1"/>
</dbReference>
<dbReference type="PANTHER" id="PTHR34849">
    <property type="entry name" value="SSL5025 PROTEIN"/>
    <property type="match status" value="1"/>
</dbReference>
<protein>
    <submittedName>
        <fullName evidence="2">DUF433 domain-containing protein</fullName>
    </submittedName>
</protein>
<dbReference type="EMBL" id="CP017708">
    <property type="protein sequence ID" value="AOY84498.2"/>
    <property type="molecule type" value="Genomic_DNA"/>
</dbReference>
<gene>
    <name evidence="2" type="ORF">BJP36_03785</name>
</gene>
<accession>A0A1D9GA33</accession>
<sequence>MINSEEISIQQISTEYIAIDPDFCGGKPRIIGTRMPVATIAKMYLEMGESLEGIASEYHLSKVAVYAAMAYYYDHREEIDRHTAESAAFVEEMKRNSPPSPLESRLRAIRAE</sequence>
<dbReference type="AlphaFoldDB" id="A0A1D9GA33"/>
<dbReference type="InterPro" id="IPR007367">
    <property type="entry name" value="DUF433"/>
</dbReference>
<dbReference type="Proteomes" id="UP000176944">
    <property type="component" value="Chromosome"/>
</dbReference>
<feature type="region of interest" description="Disordered" evidence="1">
    <location>
        <begin position="90"/>
        <end position="112"/>
    </location>
</feature>
<dbReference type="SUPFAM" id="SSF46689">
    <property type="entry name" value="Homeodomain-like"/>
    <property type="match status" value="1"/>
</dbReference>
<organism evidence="2">
    <name type="scientific">Moorena producens (strain JHB)</name>
    <dbReference type="NCBI Taxonomy" id="1454205"/>
    <lineage>
        <taxon>Bacteria</taxon>
        <taxon>Bacillati</taxon>
        <taxon>Cyanobacteriota</taxon>
        <taxon>Cyanophyceae</taxon>
        <taxon>Coleofasciculales</taxon>
        <taxon>Coleofasciculaceae</taxon>
        <taxon>Moorena</taxon>
    </lineage>
</organism>